<keyword evidence="7" id="KW-1185">Reference proteome</keyword>
<dbReference type="PANTHER" id="PTHR21569:SF1">
    <property type="entry name" value="SMALL RIBOSOMAL SUBUNIT PROTEIN US9M"/>
    <property type="match status" value="1"/>
</dbReference>
<gene>
    <name evidence="6" type="ORF">SARC_06142</name>
</gene>
<evidence type="ECO:0000313" key="6">
    <source>
        <dbReference type="EMBL" id="KNC81535.1"/>
    </source>
</evidence>
<keyword evidence="3 4" id="KW-0687">Ribonucleoprotein</keyword>
<evidence type="ECO:0000256" key="4">
    <source>
        <dbReference type="RuleBase" id="RU003815"/>
    </source>
</evidence>
<dbReference type="SUPFAM" id="SSF54211">
    <property type="entry name" value="Ribosomal protein S5 domain 2-like"/>
    <property type="match status" value="1"/>
</dbReference>
<evidence type="ECO:0000256" key="3">
    <source>
        <dbReference type="ARBA" id="ARBA00023274"/>
    </source>
</evidence>
<evidence type="ECO:0000256" key="5">
    <source>
        <dbReference type="SAM" id="MobiDB-lite"/>
    </source>
</evidence>
<evidence type="ECO:0000256" key="2">
    <source>
        <dbReference type="ARBA" id="ARBA00022980"/>
    </source>
</evidence>
<proteinExistence type="inferred from homology"/>
<reference evidence="6 7" key="1">
    <citation type="submission" date="2011-02" db="EMBL/GenBank/DDBJ databases">
        <title>The Genome Sequence of Sphaeroforma arctica JP610.</title>
        <authorList>
            <consortium name="The Broad Institute Genome Sequencing Platform"/>
            <person name="Russ C."/>
            <person name="Cuomo C."/>
            <person name="Young S.K."/>
            <person name="Zeng Q."/>
            <person name="Gargeya S."/>
            <person name="Alvarado L."/>
            <person name="Berlin A."/>
            <person name="Chapman S.B."/>
            <person name="Chen Z."/>
            <person name="Freedman E."/>
            <person name="Gellesch M."/>
            <person name="Goldberg J."/>
            <person name="Griggs A."/>
            <person name="Gujja S."/>
            <person name="Heilman E."/>
            <person name="Heiman D."/>
            <person name="Howarth C."/>
            <person name="Mehta T."/>
            <person name="Neiman D."/>
            <person name="Pearson M."/>
            <person name="Roberts A."/>
            <person name="Saif S."/>
            <person name="Shea T."/>
            <person name="Shenoy N."/>
            <person name="Sisk P."/>
            <person name="Stolte C."/>
            <person name="Sykes S."/>
            <person name="White J."/>
            <person name="Yandava C."/>
            <person name="Burger G."/>
            <person name="Gray M.W."/>
            <person name="Holland P.W.H."/>
            <person name="King N."/>
            <person name="Lang F.B.F."/>
            <person name="Roger A.J."/>
            <person name="Ruiz-Trillo I."/>
            <person name="Haas B."/>
            <person name="Nusbaum C."/>
            <person name="Birren B."/>
        </authorList>
    </citation>
    <scope>NUCLEOTIDE SEQUENCE [LARGE SCALE GENOMIC DNA]</scope>
    <source>
        <strain evidence="6 7">JP610</strain>
    </source>
</reference>
<dbReference type="GO" id="GO:0015935">
    <property type="term" value="C:small ribosomal subunit"/>
    <property type="evidence" value="ECO:0007669"/>
    <property type="project" value="TreeGrafter"/>
</dbReference>
<dbReference type="OrthoDB" id="10254627at2759"/>
<dbReference type="GO" id="GO:0003723">
    <property type="term" value="F:RNA binding"/>
    <property type="evidence" value="ECO:0007669"/>
    <property type="project" value="TreeGrafter"/>
</dbReference>
<feature type="compositionally biased region" description="Basic and acidic residues" evidence="5">
    <location>
        <begin position="244"/>
        <end position="253"/>
    </location>
</feature>
<evidence type="ECO:0008006" key="8">
    <source>
        <dbReference type="Google" id="ProtNLM"/>
    </source>
</evidence>
<dbReference type="PANTHER" id="PTHR21569">
    <property type="entry name" value="RIBOSOMAL PROTEIN S9"/>
    <property type="match status" value="1"/>
</dbReference>
<feature type="region of interest" description="Disordered" evidence="5">
    <location>
        <begin position="236"/>
        <end position="260"/>
    </location>
</feature>
<feature type="region of interest" description="Disordered" evidence="5">
    <location>
        <begin position="67"/>
        <end position="98"/>
    </location>
</feature>
<dbReference type="GO" id="GO:0003735">
    <property type="term" value="F:structural constituent of ribosome"/>
    <property type="evidence" value="ECO:0007669"/>
    <property type="project" value="InterPro"/>
</dbReference>
<dbReference type="InterPro" id="IPR020574">
    <property type="entry name" value="Ribosomal_uS9_CS"/>
</dbReference>
<dbReference type="NCBIfam" id="NF001099">
    <property type="entry name" value="PRK00132.1"/>
    <property type="match status" value="1"/>
</dbReference>
<protein>
    <recommendedName>
        <fullName evidence="8">30S ribosomal protein S9</fullName>
    </recommendedName>
</protein>
<dbReference type="Proteomes" id="UP000054560">
    <property type="component" value="Unassembled WGS sequence"/>
</dbReference>
<dbReference type="GO" id="GO:0005737">
    <property type="term" value="C:cytoplasm"/>
    <property type="evidence" value="ECO:0007669"/>
    <property type="project" value="UniProtKB-ARBA"/>
</dbReference>
<keyword evidence="2 4" id="KW-0689">Ribosomal protein</keyword>
<dbReference type="Pfam" id="PF00380">
    <property type="entry name" value="Ribosomal_S9"/>
    <property type="match status" value="1"/>
</dbReference>
<dbReference type="GeneID" id="25906646"/>
<dbReference type="eggNOG" id="KOG1697">
    <property type="taxonomic scope" value="Eukaryota"/>
</dbReference>
<dbReference type="InterPro" id="IPR000754">
    <property type="entry name" value="Ribosomal_uS9"/>
</dbReference>
<name>A0A0L0FXG6_9EUKA</name>
<dbReference type="PROSITE" id="PS00360">
    <property type="entry name" value="RIBOSOMAL_S9"/>
    <property type="match status" value="1"/>
</dbReference>
<accession>A0A0L0FXG6</accession>
<dbReference type="EMBL" id="KQ242023">
    <property type="protein sequence ID" value="KNC81535.1"/>
    <property type="molecule type" value="Genomic_DNA"/>
</dbReference>
<dbReference type="RefSeq" id="XP_014155437.1">
    <property type="nucleotide sequence ID" value="XM_014299962.1"/>
</dbReference>
<comment type="similarity">
    <text evidence="1 4">Belongs to the universal ribosomal protein uS9 family.</text>
</comment>
<dbReference type="InterPro" id="IPR014721">
    <property type="entry name" value="Ribsml_uS5_D2-typ_fold_subgr"/>
</dbReference>
<dbReference type="GO" id="GO:0006412">
    <property type="term" value="P:translation"/>
    <property type="evidence" value="ECO:0007669"/>
    <property type="project" value="InterPro"/>
</dbReference>
<evidence type="ECO:0000256" key="1">
    <source>
        <dbReference type="ARBA" id="ARBA00005251"/>
    </source>
</evidence>
<feature type="compositionally biased region" description="Basic and acidic residues" evidence="5">
    <location>
        <begin position="71"/>
        <end position="80"/>
    </location>
</feature>
<dbReference type="STRING" id="667725.A0A0L0FXG6"/>
<dbReference type="AlphaFoldDB" id="A0A0L0FXG6"/>
<evidence type="ECO:0000313" key="7">
    <source>
        <dbReference type="Proteomes" id="UP000054560"/>
    </source>
</evidence>
<dbReference type="InterPro" id="IPR023035">
    <property type="entry name" value="Ribosomal_uS9_bac/plastid"/>
</dbReference>
<organism evidence="6 7">
    <name type="scientific">Sphaeroforma arctica JP610</name>
    <dbReference type="NCBI Taxonomy" id="667725"/>
    <lineage>
        <taxon>Eukaryota</taxon>
        <taxon>Ichthyosporea</taxon>
        <taxon>Ichthyophonida</taxon>
        <taxon>Sphaeroforma</taxon>
    </lineage>
</organism>
<dbReference type="Gene3D" id="3.30.230.10">
    <property type="match status" value="1"/>
</dbReference>
<dbReference type="InterPro" id="IPR020568">
    <property type="entry name" value="Ribosomal_Su5_D2-typ_SF"/>
</dbReference>
<sequence>MCSGHHGYPQALKLIRPHLSSRPQARTVLRMSSRKAVTGTQPSSYTHTTLYNNLRTRVSARVYSTEPLAAETKDASDDNNKNNSKHKATAKGTNNGKATPLLNALDGFNMKNLLNEDYLSPRAADDVRDVKQRRDYDPNSEPYELECKVDTRKGTVFVSGLEKTTERVVASIFPPEKQADGTMQVTNESIRKEMQYWLPEVYQGDPTTPSLRPTKLRDHYEPTYVEAAYNLPDEYYADSDDESRDDRHPEDTNPKNTVKIENGRPVSQAYFTGYAEFYDEYYKLEEILIRMGQKKYPISPPPPQLLAVNAPFLTQKMMEALIGAELRAIHYRRMIDVLNTIIKDSRYPYVLDLLMPYLKPGALDDKKVKPKVLDEKGRMYATGKRKASTARVWISRGNGKMKVNGQPASIYFKRDSERYMLVHPFLAVQQVGNFDVMATVTGGGTTGQAGAIRHGITRALYYLNPRFKGTLRAEKVREKTKLSREINLVTRDPRVVERKKSGQKKARKKFAWVKR</sequence>